<dbReference type="GO" id="GO:0080019">
    <property type="term" value="F:alcohol-forming very long-chain fatty acyl-CoA reductase activity"/>
    <property type="evidence" value="ECO:0007669"/>
    <property type="project" value="InterPro"/>
</dbReference>
<accession>A0A1D1ZBL7</accession>
<comment type="similarity">
    <text evidence="1 4">Belongs to the fatty acyl-CoA reductase family.</text>
</comment>
<reference evidence="8" key="1">
    <citation type="submission" date="2015-07" db="EMBL/GenBank/DDBJ databases">
        <title>Transcriptome Assembly of Anthurium amnicola.</title>
        <authorList>
            <person name="Suzuki J."/>
        </authorList>
    </citation>
    <scope>NUCLEOTIDE SEQUENCE</scope>
</reference>
<keyword evidence="4" id="KW-0560">Oxidoreductase</keyword>
<comment type="function">
    <text evidence="4">Catalyzes the reduction of fatty acyl-CoA to fatty alcohols.</text>
</comment>
<name>A0A1D1ZBL7_9ARAE</name>
<dbReference type="PANTHER" id="PTHR11011">
    <property type="entry name" value="MALE STERILITY PROTEIN 2-RELATED"/>
    <property type="match status" value="1"/>
</dbReference>
<keyword evidence="3 4" id="KW-0443">Lipid metabolism</keyword>
<evidence type="ECO:0000256" key="1">
    <source>
        <dbReference type="ARBA" id="ARBA00005928"/>
    </source>
</evidence>
<dbReference type="Gene3D" id="3.40.50.720">
    <property type="entry name" value="NAD(P)-binding Rossmann-like Domain"/>
    <property type="match status" value="1"/>
</dbReference>
<feature type="non-terminal residue" evidence="8">
    <location>
        <position position="1"/>
    </location>
</feature>
<dbReference type="EC" id="1.2.1.84" evidence="4"/>
<evidence type="ECO:0000259" key="7">
    <source>
        <dbReference type="Pfam" id="PF07993"/>
    </source>
</evidence>
<keyword evidence="4" id="KW-0521">NADP</keyword>
<evidence type="ECO:0000313" key="8">
    <source>
        <dbReference type="EMBL" id="JAT64308.1"/>
    </source>
</evidence>
<feature type="domain" description="Thioester reductase (TE)" evidence="7">
    <location>
        <begin position="220"/>
        <end position="523"/>
    </location>
</feature>
<dbReference type="CDD" id="cd09071">
    <property type="entry name" value="FAR_C"/>
    <property type="match status" value="1"/>
</dbReference>
<dbReference type="EMBL" id="GDJX01003628">
    <property type="protein sequence ID" value="JAT64308.1"/>
    <property type="molecule type" value="Transcribed_RNA"/>
</dbReference>
<keyword evidence="2 4" id="KW-0444">Lipid biosynthesis</keyword>
<gene>
    <name evidence="8" type="primary">FAR2_6</name>
    <name evidence="8" type="ORF">g.59648</name>
</gene>
<feature type="region of interest" description="Disordered" evidence="5">
    <location>
        <begin position="1"/>
        <end position="25"/>
    </location>
</feature>
<evidence type="ECO:0000256" key="2">
    <source>
        <dbReference type="ARBA" id="ARBA00022516"/>
    </source>
</evidence>
<dbReference type="PANTHER" id="PTHR11011:SF45">
    <property type="entry name" value="FATTY ACYL-COA REDUCTASE CG8306-RELATED"/>
    <property type="match status" value="1"/>
</dbReference>
<dbReference type="InterPro" id="IPR033640">
    <property type="entry name" value="FAR_C"/>
</dbReference>
<dbReference type="GO" id="GO:0035336">
    <property type="term" value="P:long-chain fatty-acyl-CoA metabolic process"/>
    <property type="evidence" value="ECO:0007669"/>
    <property type="project" value="TreeGrafter"/>
</dbReference>
<dbReference type="SUPFAM" id="SSF51735">
    <property type="entry name" value="NAD(P)-binding Rossmann-fold domains"/>
    <property type="match status" value="1"/>
</dbReference>
<dbReference type="CDD" id="cd05236">
    <property type="entry name" value="FAR-N_SDR_e"/>
    <property type="match status" value="1"/>
</dbReference>
<dbReference type="AlphaFoldDB" id="A0A1D1ZBL7"/>
<feature type="domain" description="Fatty acyl-CoA reductase C-terminal" evidence="6">
    <location>
        <begin position="617"/>
        <end position="691"/>
    </location>
</feature>
<evidence type="ECO:0000256" key="3">
    <source>
        <dbReference type="ARBA" id="ARBA00023098"/>
    </source>
</evidence>
<dbReference type="InterPro" id="IPR036291">
    <property type="entry name" value="NAD(P)-bd_dom_sf"/>
</dbReference>
<evidence type="ECO:0000256" key="5">
    <source>
        <dbReference type="SAM" id="MobiDB-lite"/>
    </source>
</evidence>
<dbReference type="GO" id="GO:0010345">
    <property type="term" value="P:suberin biosynthetic process"/>
    <property type="evidence" value="ECO:0007669"/>
    <property type="project" value="TreeGrafter"/>
</dbReference>
<dbReference type="GO" id="GO:0102965">
    <property type="term" value="F:alcohol-forming long-chain fatty acyl-CoA reductase activity"/>
    <property type="evidence" value="ECO:0007669"/>
    <property type="project" value="UniProtKB-EC"/>
</dbReference>
<dbReference type="InterPro" id="IPR013120">
    <property type="entry name" value="FAR_NAD-bd"/>
</dbReference>
<dbReference type="InterPro" id="IPR026055">
    <property type="entry name" value="FAR"/>
</dbReference>
<dbReference type="Pfam" id="PF07993">
    <property type="entry name" value="NAD_binding_4"/>
    <property type="match status" value="1"/>
</dbReference>
<proteinExistence type="inferred from homology"/>
<organism evidence="8">
    <name type="scientific">Anthurium amnicola</name>
    <dbReference type="NCBI Taxonomy" id="1678845"/>
    <lineage>
        <taxon>Eukaryota</taxon>
        <taxon>Viridiplantae</taxon>
        <taxon>Streptophyta</taxon>
        <taxon>Embryophyta</taxon>
        <taxon>Tracheophyta</taxon>
        <taxon>Spermatophyta</taxon>
        <taxon>Magnoliopsida</taxon>
        <taxon>Liliopsida</taxon>
        <taxon>Araceae</taxon>
        <taxon>Pothoideae</taxon>
        <taxon>Potheae</taxon>
        <taxon>Anthurium</taxon>
    </lineage>
</organism>
<dbReference type="Pfam" id="PF03015">
    <property type="entry name" value="Sterile"/>
    <property type="match status" value="1"/>
</dbReference>
<comment type="catalytic activity">
    <reaction evidence="4">
        <text>a long-chain fatty acyl-CoA + 2 NADPH + 2 H(+) = a long-chain primary fatty alcohol + 2 NADP(+) + CoA</text>
        <dbReference type="Rhea" id="RHEA:52716"/>
        <dbReference type="ChEBI" id="CHEBI:15378"/>
        <dbReference type="ChEBI" id="CHEBI:57287"/>
        <dbReference type="ChEBI" id="CHEBI:57783"/>
        <dbReference type="ChEBI" id="CHEBI:58349"/>
        <dbReference type="ChEBI" id="CHEBI:77396"/>
        <dbReference type="ChEBI" id="CHEBI:83139"/>
        <dbReference type="EC" id="1.2.1.84"/>
    </reaction>
</comment>
<sequence>GKRAVPNHPLPHTLKTSLPTPSMAKLPLPTSHKSDLLSPYTCLVGSLVSHLLPHASLSVGCLTEAFYNLSTLFSLLARTSVTRGLCQPVSPTLLPKMEAVFISSSSMALRKPAIFSSDKLRQLCSEIPLRFTGRKKMNSSVACCSKVGEVESCSASPAVLTTKPISPVLEVSSPPYAKDQEVAEQQQPRRETNGAPSGAVEAFHEGLGIVKFLSGKCLLITGATGFLAKVLIEKILRVAPDVGKIYLLIKAKSKEAAMNRLTSEIMNSDLFTRLREVHGENYQAFMQDKLVPVVGNVREANLGIQAEIIEVVSGEVDVIMNSAANTTFDERYDVALDINTLGPCRLMRFARSCRKLKLFLQVSTAYVNGLRQGNISEIPFSMGDTIANEGSTSMNSVPKLNVESEIKLALDTRKICDYKDQAHEMKKLGLKRARIFGWQDTYVFTKAMGEMVINNMRGDIPVITIRPSVIESTYKEPFPGWMEGNRMMDPIIMYYGKGHLTGFLADPNGVLDVVPADMVVNATLAAMAKHGMCRTPGLHVYQVASSAVNPLVFQDLAKILFQHFSSSPYIDSTGKVIRVNKMKLFLNMDDFSSHISAEAAERSEKTASKEKLSRRLKSMCMKSIEQANYLAKLYKPYTFYGGRFDNANTCKLLEEMCDEEKRTFGFDVESIDWKDYISTIHIPGLRQHVMKGRGNKISQ</sequence>
<evidence type="ECO:0000256" key="4">
    <source>
        <dbReference type="RuleBase" id="RU363097"/>
    </source>
</evidence>
<protein>
    <recommendedName>
        <fullName evidence="4">Fatty acyl-CoA reductase</fullName>
        <ecNumber evidence="4">1.2.1.84</ecNumber>
    </recommendedName>
</protein>
<evidence type="ECO:0000259" key="6">
    <source>
        <dbReference type="Pfam" id="PF03015"/>
    </source>
</evidence>
<feature type="region of interest" description="Disordered" evidence="5">
    <location>
        <begin position="178"/>
        <end position="197"/>
    </location>
</feature>